<comment type="caution">
    <text evidence="1">The sequence shown here is derived from an EMBL/GenBank/DDBJ whole genome shotgun (WGS) entry which is preliminary data.</text>
</comment>
<protein>
    <submittedName>
        <fullName evidence="1">Uncharacterized protein</fullName>
    </submittedName>
</protein>
<keyword evidence="2" id="KW-1185">Reference proteome</keyword>
<dbReference type="Proteomes" id="UP000827872">
    <property type="component" value="Linkage Group LG10"/>
</dbReference>
<evidence type="ECO:0000313" key="2">
    <source>
        <dbReference type="Proteomes" id="UP000827872"/>
    </source>
</evidence>
<proteinExistence type="predicted"/>
<gene>
    <name evidence="1" type="ORF">K3G42_022619</name>
</gene>
<dbReference type="EMBL" id="CM037623">
    <property type="protein sequence ID" value="KAH7988825.1"/>
    <property type="molecule type" value="Genomic_DNA"/>
</dbReference>
<accession>A0ACB8E924</accession>
<reference evidence="1" key="1">
    <citation type="submission" date="2021-08" db="EMBL/GenBank/DDBJ databases">
        <title>The first chromosome-level gecko genome reveals the dynamic sex chromosomes of Neotropical dwarf geckos (Sphaerodactylidae: Sphaerodactylus).</title>
        <authorList>
            <person name="Pinto B.J."/>
            <person name="Keating S.E."/>
            <person name="Gamble T."/>
        </authorList>
    </citation>
    <scope>NUCLEOTIDE SEQUENCE</scope>
    <source>
        <strain evidence="1">TG3544</strain>
    </source>
</reference>
<evidence type="ECO:0000313" key="1">
    <source>
        <dbReference type="EMBL" id="KAH7988825.1"/>
    </source>
</evidence>
<organism evidence="1 2">
    <name type="scientific">Sphaerodactylus townsendi</name>
    <dbReference type="NCBI Taxonomy" id="933632"/>
    <lineage>
        <taxon>Eukaryota</taxon>
        <taxon>Metazoa</taxon>
        <taxon>Chordata</taxon>
        <taxon>Craniata</taxon>
        <taxon>Vertebrata</taxon>
        <taxon>Euteleostomi</taxon>
        <taxon>Lepidosauria</taxon>
        <taxon>Squamata</taxon>
        <taxon>Bifurcata</taxon>
        <taxon>Gekkota</taxon>
        <taxon>Sphaerodactylidae</taxon>
        <taxon>Sphaerodactylus</taxon>
    </lineage>
</organism>
<name>A0ACB8E924_9SAUR</name>
<sequence length="154" mass="16666">MSTRGGHAQRRRQFWGGRVPPKSNPAAPSSEQDETSHRARATRPGEAWRKETHVGGRELAAPSGSLRPDWLGGKRGGRRDSSNGPRWGVGKTPHTPQKRIITDGCAVCAQQSGLSCSPVGMHAYLGIAFAKRFSSRVGAKLRLSAADPPPWFVF</sequence>